<accession>A0A8J8NQQ6</accession>
<sequence length="296" mass="34378">MTTFFKVNRKYVLIRQCGEAFTIRLIGSRKPVLNWVKTSDPLHSTFQCTQCSRTLAFQSSELWIILGTPCSLCEGISPPNVTEKDSECAQSIPLSVEVESESMKIAKQAYGGALQRFIRENPDYTLQFSMYRIAFIKCQPLIANHKLCLKYRMRKIRSRYLSFQCSLPKCKAFINIYINSSKNMEDCRYEFLNLEKHKKECKRTAKQLAPIIHTLKMDEEQELKAVKKPKQVRQRRLHSKEESESDYESSEEQDDEVPYEGESGESDDSVWEDQVEEHEEIINKLQGMKISKSETA</sequence>
<feature type="region of interest" description="Disordered" evidence="1">
    <location>
        <begin position="226"/>
        <end position="296"/>
    </location>
</feature>
<keyword evidence="3" id="KW-1185">Reference proteome</keyword>
<proteinExistence type="predicted"/>
<evidence type="ECO:0000313" key="2">
    <source>
        <dbReference type="EMBL" id="TNV79049.1"/>
    </source>
</evidence>
<evidence type="ECO:0000256" key="1">
    <source>
        <dbReference type="SAM" id="MobiDB-lite"/>
    </source>
</evidence>
<feature type="compositionally biased region" description="Basic residues" evidence="1">
    <location>
        <begin position="226"/>
        <end position="238"/>
    </location>
</feature>
<comment type="caution">
    <text evidence="2">The sequence shown here is derived from an EMBL/GenBank/DDBJ whole genome shotgun (WGS) entry which is preliminary data.</text>
</comment>
<dbReference type="Proteomes" id="UP000785679">
    <property type="component" value="Unassembled WGS sequence"/>
</dbReference>
<organism evidence="2 3">
    <name type="scientific">Halteria grandinella</name>
    <dbReference type="NCBI Taxonomy" id="5974"/>
    <lineage>
        <taxon>Eukaryota</taxon>
        <taxon>Sar</taxon>
        <taxon>Alveolata</taxon>
        <taxon>Ciliophora</taxon>
        <taxon>Intramacronucleata</taxon>
        <taxon>Spirotrichea</taxon>
        <taxon>Stichotrichia</taxon>
        <taxon>Sporadotrichida</taxon>
        <taxon>Halteriidae</taxon>
        <taxon>Halteria</taxon>
    </lineage>
</organism>
<evidence type="ECO:0000313" key="3">
    <source>
        <dbReference type="Proteomes" id="UP000785679"/>
    </source>
</evidence>
<dbReference type="EMBL" id="RRYP01009464">
    <property type="protein sequence ID" value="TNV79049.1"/>
    <property type="molecule type" value="Genomic_DNA"/>
</dbReference>
<name>A0A8J8NQQ6_HALGN</name>
<protein>
    <submittedName>
        <fullName evidence="2">Uncharacterized protein</fullName>
    </submittedName>
</protein>
<dbReference type="AlphaFoldDB" id="A0A8J8NQQ6"/>
<gene>
    <name evidence="2" type="ORF">FGO68_gene10775</name>
</gene>
<reference evidence="2" key="1">
    <citation type="submission" date="2019-06" db="EMBL/GenBank/DDBJ databases">
        <authorList>
            <person name="Zheng W."/>
        </authorList>
    </citation>
    <scope>NUCLEOTIDE SEQUENCE</scope>
    <source>
        <strain evidence="2">QDHG01</strain>
    </source>
</reference>
<feature type="compositionally biased region" description="Acidic residues" evidence="1">
    <location>
        <begin position="243"/>
        <end position="279"/>
    </location>
</feature>